<protein>
    <submittedName>
        <fullName evidence="1">Uncharacterized protein</fullName>
    </submittedName>
</protein>
<dbReference type="EMBL" id="JAHUTJ010033079">
    <property type="protein sequence ID" value="MED6276717.1"/>
    <property type="molecule type" value="Genomic_DNA"/>
</dbReference>
<dbReference type="Proteomes" id="UP001352852">
    <property type="component" value="Unassembled WGS sequence"/>
</dbReference>
<sequence>MISFSMMSHKETVSLRCALNEHKMCVLANSIQSHDIIIWDFPSVPSINCLFPLVLVGSLVLSPEVIRREAAYTLDSSTVHHMATDTYTGQTAMHTHIHC</sequence>
<organism evidence="1 2">
    <name type="scientific">Characodon lateralis</name>
    <dbReference type="NCBI Taxonomy" id="208331"/>
    <lineage>
        <taxon>Eukaryota</taxon>
        <taxon>Metazoa</taxon>
        <taxon>Chordata</taxon>
        <taxon>Craniata</taxon>
        <taxon>Vertebrata</taxon>
        <taxon>Euteleostomi</taxon>
        <taxon>Actinopterygii</taxon>
        <taxon>Neopterygii</taxon>
        <taxon>Teleostei</taxon>
        <taxon>Neoteleostei</taxon>
        <taxon>Acanthomorphata</taxon>
        <taxon>Ovalentaria</taxon>
        <taxon>Atherinomorphae</taxon>
        <taxon>Cyprinodontiformes</taxon>
        <taxon>Goodeidae</taxon>
        <taxon>Characodon</taxon>
    </lineage>
</organism>
<comment type="caution">
    <text evidence="1">The sequence shown here is derived from an EMBL/GenBank/DDBJ whole genome shotgun (WGS) entry which is preliminary data.</text>
</comment>
<evidence type="ECO:0000313" key="1">
    <source>
        <dbReference type="EMBL" id="MED6276717.1"/>
    </source>
</evidence>
<proteinExistence type="predicted"/>
<reference evidence="1 2" key="1">
    <citation type="submission" date="2021-06" db="EMBL/GenBank/DDBJ databases">
        <authorList>
            <person name="Palmer J.M."/>
        </authorList>
    </citation>
    <scope>NUCLEOTIDE SEQUENCE [LARGE SCALE GENOMIC DNA]</scope>
    <source>
        <strain evidence="1 2">CL_MEX2019</strain>
        <tissue evidence="1">Muscle</tissue>
    </source>
</reference>
<accession>A0ABU7DNP3</accession>
<name>A0ABU7DNP3_9TELE</name>
<gene>
    <name evidence="1" type="ORF">CHARACLAT_005792</name>
</gene>
<keyword evidence="2" id="KW-1185">Reference proteome</keyword>
<evidence type="ECO:0000313" key="2">
    <source>
        <dbReference type="Proteomes" id="UP001352852"/>
    </source>
</evidence>